<dbReference type="OrthoDB" id="4243861at2759"/>
<comment type="caution">
    <text evidence="1">The sequence shown here is derived from an EMBL/GenBank/DDBJ whole genome shotgun (WGS) entry which is preliminary data.</text>
</comment>
<dbReference type="EMBL" id="QUQM01000002">
    <property type="protein sequence ID" value="KAA8652092.1"/>
    <property type="molecule type" value="Genomic_DNA"/>
</dbReference>
<dbReference type="GeneID" id="54323698"/>
<protein>
    <submittedName>
        <fullName evidence="1">Uncharacterized protein</fullName>
    </submittedName>
</protein>
<proteinExistence type="predicted"/>
<gene>
    <name evidence="1" type="ORF">ATNIH1004_000996</name>
</gene>
<dbReference type="AlphaFoldDB" id="A0A5M9MYA4"/>
<sequence length="150" mass="17702">MDEVNDHVFATLNEQHTIRVVGVLPTRFLRSEDYRASVSSLIEPFTTEWGKSQKIQLIAIDVYQEYTFFVLDINNWKYDYDTAHKELLLVPVYILRLSNGGNKWKFFRRAVDDRRIARRIADLHSCNDQNPLPFLEDHIKGPVYFSRRPA</sequence>
<dbReference type="VEuPathDB" id="FungiDB:EYZ11_006948"/>
<evidence type="ECO:0000313" key="2">
    <source>
        <dbReference type="Proteomes" id="UP000324241"/>
    </source>
</evidence>
<dbReference type="RefSeq" id="XP_033431453.1">
    <property type="nucleotide sequence ID" value="XM_033565696.1"/>
</dbReference>
<organism evidence="1 2">
    <name type="scientific">Aspergillus tanneri</name>
    <dbReference type="NCBI Taxonomy" id="1220188"/>
    <lineage>
        <taxon>Eukaryota</taxon>
        <taxon>Fungi</taxon>
        <taxon>Dikarya</taxon>
        <taxon>Ascomycota</taxon>
        <taxon>Pezizomycotina</taxon>
        <taxon>Eurotiomycetes</taxon>
        <taxon>Eurotiomycetidae</taxon>
        <taxon>Eurotiales</taxon>
        <taxon>Aspergillaceae</taxon>
        <taxon>Aspergillus</taxon>
        <taxon>Aspergillus subgen. Circumdati</taxon>
    </lineage>
</organism>
<accession>A0A5M9MYA4</accession>
<name>A0A5M9MYA4_9EURO</name>
<reference evidence="1 2" key="1">
    <citation type="submission" date="2019-08" db="EMBL/GenBank/DDBJ databases">
        <title>The genome sequence of a newly discovered highly antifungal drug resistant Aspergillus species, Aspergillus tanneri NIH 1004.</title>
        <authorList>
            <person name="Mounaud S."/>
            <person name="Singh I."/>
            <person name="Joardar V."/>
            <person name="Pakala S."/>
            <person name="Pakala S."/>
            <person name="Venepally P."/>
            <person name="Chung J.K."/>
            <person name="Losada L."/>
            <person name="Nierman W.C."/>
        </authorList>
    </citation>
    <scope>NUCLEOTIDE SEQUENCE [LARGE SCALE GENOMIC DNA]</scope>
    <source>
        <strain evidence="1 2">NIH1004</strain>
    </source>
</reference>
<dbReference type="Proteomes" id="UP000324241">
    <property type="component" value="Unassembled WGS sequence"/>
</dbReference>
<evidence type="ECO:0000313" key="1">
    <source>
        <dbReference type="EMBL" id="KAA8652092.1"/>
    </source>
</evidence>